<reference evidence="3" key="1">
    <citation type="journal article" date="2019" name="Int. J. Syst. Evol. Microbiol.">
        <title>The Global Catalogue of Microorganisms (GCM) 10K type strain sequencing project: providing services to taxonomists for standard genome sequencing and annotation.</title>
        <authorList>
            <consortium name="The Broad Institute Genomics Platform"/>
            <consortium name="The Broad Institute Genome Sequencing Center for Infectious Disease"/>
            <person name="Wu L."/>
            <person name="Ma J."/>
        </authorList>
    </citation>
    <scope>NUCLEOTIDE SEQUENCE [LARGE SCALE GENOMIC DNA]</scope>
    <source>
        <strain evidence="3">JCM 16949</strain>
    </source>
</reference>
<evidence type="ECO:0000256" key="1">
    <source>
        <dbReference type="SAM" id="MobiDB-lite"/>
    </source>
</evidence>
<dbReference type="Proteomes" id="UP001501004">
    <property type="component" value="Unassembled WGS sequence"/>
</dbReference>
<evidence type="ECO:0000313" key="3">
    <source>
        <dbReference type="Proteomes" id="UP001501004"/>
    </source>
</evidence>
<dbReference type="EMBL" id="BAABAE010000003">
    <property type="protein sequence ID" value="GAA3742934.1"/>
    <property type="molecule type" value="Genomic_DNA"/>
</dbReference>
<organism evidence="2 3">
    <name type="scientific">Leifsonella bigeumensis</name>
    <dbReference type="NCBI Taxonomy" id="433643"/>
    <lineage>
        <taxon>Bacteria</taxon>
        <taxon>Bacillati</taxon>
        <taxon>Actinomycetota</taxon>
        <taxon>Actinomycetes</taxon>
        <taxon>Micrococcales</taxon>
        <taxon>Microbacteriaceae</taxon>
        <taxon>Leifsonella</taxon>
    </lineage>
</organism>
<accession>A0ABP7FNA8</accession>
<dbReference type="RefSeq" id="WP_344755877.1">
    <property type="nucleotide sequence ID" value="NZ_BAABAE010000003.1"/>
</dbReference>
<gene>
    <name evidence="2" type="ORF">GCM10022239_18010</name>
</gene>
<feature type="region of interest" description="Disordered" evidence="1">
    <location>
        <begin position="36"/>
        <end position="73"/>
    </location>
</feature>
<evidence type="ECO:0000313" key="2">
    <source>
        <dbReference type="EMBL" id="GAA3742934.1"/>
    </source>
</evidence>
<feature type="compositionally biased region" description="Low complexity" evidence="1">
    <location>
        <begin position="55"/>
        <end position="68"/>
    </location>
</feature>
<proteinExistence type="predicted"/>
<protein>
    <submittedName>
        <fullName evidence="2">Uncharacterized protein</fullName>
    </submittedName>
</protein>
<comment type="caution">
    <text evidence="2">The sequence shown here is derived from an EMBL/GenBank/DDBJ whole genome shotgun (WGS) entry which is preliminary data.</text>
</comment>
<keyword evidence="3" id="KW-1185">Reference proteome</keyword>
<sequence>MLSTASSATLVNVGKVLAVSAVLALSMGLAGCDLGGPVPSDDPGADPTPSDRPGADPTTSAEPTPSETPDLRDRISSIVIDGDSVYVAISEGGIYLDVPFTTDPETAVAQLSEAIRLPEIRSTLPASMCFHERPQATWGGITFTWGTDWQRPGGAKFLASSDAERTTNGIAVTTLGGQWVGATESEVFTGAPGAYSDDFGSLKTLHYDVASGTATGSPDDYWGAIAIMEGGVLTSFSSPIHYFYDC</sequence>
<name>A0ABP7FNA8_9MICO</name>